<feature type="transmembrane region" description="Helical" evidence="2">
    <location>
        <begin position="29"/>
        <end position="46"/>
    </location>
</feature>
<evidence type="ECO:0000313" key="4">
    <source>
        <dbReference type="Proteomes" id="UP001281761"/>
    </source>
</evidence>
<keyword evidence="2" id="KW-1133">Transmembrane helix</keyword>
<gene>
    <name evidence="3" type="ORF">BLNAU_10483</name>
</gene>
<evidence type="ECO:0008006" key="5">
    <source>
        <dbReference type="Google" id="ProtNLM"/>
    </source>
</evidence>
<accession>A0ABQ9XSA0</accession>
<proteinExistence type="predicted"/>
<keyword evidence="2" id="KW-0812">Transmembrane</keyword>
<evidence type="ECO:0000313" key="3">
    <source>
        <dbReference type="EMBL" id="KAK2954632.1"/>
    </source>
</evidence>
<evidence type="ECO:0000256" key="2">
    <source>
        <dbReference type="SAM" id="Phobius"/>
    </source>
</evidence>
<name>A0ABQ9XSA0_9EUKA</name>
<evidence type="ECO:0000256" key="1">
    <source>
        <dbReference type="SAM" id="MobiDB-lite"/>
    </source>
</evidence>
<keyword evidence="2" id="KW-0472">Membrane</keyword>
<feature type="transmembrane region" description="Helical" evidence="2">
    <location>
        <begin position="7"/>
        <end position="23"/>
    </location>
</feature>
<dbReference type="Proteomes" id="UP001281761">
    <property type="component" value="Unassembled WGS sequence"/>
</dbReference>
<feature type="region of interest" description="Disordered" evidence="1">
    <location>
        <begin position="80"/>
        <end position="102"/>
    </location>
</feature>
<reference evidence="3 4" key="1">
    <citation type="journal article" date="2022" name="bioRxiv">
        <title>Genomics of Preaxostyla Flagellates Illuminates Evolutionary Transitions and the Path Towards Mitochondrial Loss.</title>
        <authorList>
            <person name="Novak L.V.F."/>
            <person name="Treitli S.C."/>
            <person name="Pyrih J."/>
            <person name="Halakuc P."/>
            <person name="Pipaliya S.V."/>
            <person name="Vacek V."/>
            <person name="Brzon O."/>
            <person name="Soukal P."/>
            <person name="Eme L."/>
            <person name="Dacks J.B."/>
            <person name="Karnkowska A."/>
            <person name="Elias M."/>
            <person name="Hampl V."/>
        </authorList>
    </citation>
    <scope>NUCLEOTIDE SEQUENCE [LARGE SCALE GENOMIC DNA]</scope>
    <source>
        <strain evidence="3">NAU3</strain>
        <tissue evidence="3">Gut</tissue>
    </source>
</reference>
<sequence>MCDRCRLWHHLIVWFAGKIWILSRQSRSMVATLSFSFAATLALLIYQGQYVNPSRISIDQRTRGTPNDARTTAEAIAHTSKQHHPTSVVGRRTLDCGGSLLK</sequence>
<comment type="caution">
    <text evidence="3">The sequence shown here is derived from an EMBL/GenBank/DDBJ whole genome shotgun (WGS) entry which is preliminary data.</text>
</comment>
<organism evidence="3 4">
    <name type="scientific">Blattamonas nauphoetae</name>
    <dbReference type="NCBI Taxonomy" id="2049346"/>
    <lineage>
        <taxon>Eukaryota</taxon>
        <taxon>Metamonada</taxon>
        <taxon>Preaxostyla</taxon>
        <taxon>Oxymonadida</taxon>
        <taxon>Blattamonas</taxon>
    </lineage>
</organism>
<protein>
    <recommendedName>
        <fullName evidence="5">Secreted protein</fullName>
    </recommendedName>
</protein>
<keyword evidence="4" id="KW-1185">Reference proteome</keyword>
<dbReference type="EMBL" id="JARBJD010000076">
    <property type="protein sequence ID" value="KAK2954632.1"/>
    <property type="molecule type" value="Genomic_DNA"/>
</dbReference>